<organism evidence="1 2">
    <name type="scientific">Methylobacterium organophilum</name>
    <dbReference type="NCBI Taxonomy" id="410"/>
    <lineage>
        <taxon>Bacteria</taxon>
        <taxon>Pseudomonadati</taxon>
        <taxon>Pseudomonadota</taxon>
        <taxon>Alphaproteobacteria</taxon>
        <taxon>Hyphomicrobiales</taxon>
        <taxon>Methylobacteriaceae</taxon>
        <taxon>Methylobacterium</taxon>
    </lineage>
</organism>
<reference evidence="1" key="2">
    <citation type="submission" date="2021-08" db="EMBL/GenBank/DDBJ databases">
        <authorList>
            <person name="Tani A."/>
            <person name="Ola A."/>
            <person name="Ogura Y."/>
            <person name="Katsura K."/>
            <person name="Hayashi T."/>
        </authorList>
    </citation>
    <scope>NUCLEOTIDE SEQUENCE</scope>
    <source>
        <strain evidence="1">NBRC 15689</strain>
    </source>
</reference>
<dbReference type="EMBL" id="BPQV01000002">
    <property type="protein sequence ID" value="GJE25879.1"/>
    <property type="molecule type" value="Genomic_DNA"/>
</dbReference>
<evidence type="ECO:0000313" key="1">
    <source>
        <dbReference type="EMBL" id="GJE25879.1"/>
    </source>
</evidence>
<evidence type="ECO:0000313" key="2">
    <source>
        <dbReference type="Proteomes" id="UP001055156"/>
    </source>
</evidence>
<proteinExistence type="predicted"/>
<keyword evidence="2" id="KW-1185">Reference proteome</keyword>
<dbReference type="Pfam" id="PF19596">
    <property type="entry name" value="DUF6101"/>
    <property type="match status" value="1"/>
</dbReference>
<dbReference type="InterPro" id="IPR046083">
    <property type="entry name" value="DUF6101"/>
</dbReference>
<comment type="caution">
    <text evidence="1">The sequence shown here is derived from an EMBL/GenBank/DDBJ whole genome shotgun (WGS) entry which is preliminary data.</text>
</comment>
<name>A0ABQ4T5R5_METOR</name>
<sequence length="179" mass="19701">MQQGVNQMITFANMNTDFPASSQEAPVQDGVQIRGFSFVATALPMIGRITGAAQAVGVALAFAEDESDACGEDRFALLLVDAQDGVLARLGPFAEEDVVAIWRDCAARTGLPRMILREDGQFAEVSRQIGRLSLGRSRQRRRVGLLNGRRPRFLVRRKTARLPARPQIHRGENEIIARS</sequence>
<reference evidence="1" key="1">
    <citation type="journal article" date="2021" name="Front. Microbiol.">
        <title>Comprehensive Comparative Genomics and Phenotyping of Methylobacterium Species.</title>
        <authorList>
            <person name="Alessa O."/>
            <person name="Ogura Y."/>
            <person name="Fujitani Y."/>
            <person name="Takami H."/>
            <person name="Hayashi T."/>
            <person name="Sahin N."/>
            <person name="Tani A."/>
        </authorList>
    </citation>
    <scope>NUCLEOTIDE SEQUENCE</scope>
    <source>
        <strain evidence="1">NBRC 15689</strain>
    </source>
</reference>
<accession>A0ABQ4T5R5</accession>
<dbReference type="Proteomes" id="UP001055156">
    <property type="component" value="Unassembled WGS sequence"/>
</dbReference>
<gene>
    <name evidence="1" type="ORF">LKMONMHP_0722</name>
</gene>
<protein>
    <submittedName>
        <fullName evidence="1">Uncharacterized protein</fullName>
    </submittedName>
</protein>